<dbReference type="Proteomes" id="UP001500603">
    <property type="component" value="Unassembled WGS sequence"/>
</dbReference>
<reference evidence="2" key="1">
    <citation type="journal article" date="2019" name="Int. J. Syst. Evol. Microbiol.">
        <title>The Global Catalogue of Microorganisms (GCM) 10K type strain sequencing project: providing services to taxonomists for standard genome sequencing and annotation.</title>
        <authorList>
            <consortium name="The Broad Institute Genomics Platform"/>
            <consortium name="The Broad Institute Genome Sequencing Center for Infectious Disease"/>
            <person name="Wu L."/>
            <person name="Ma J."/>
        </authorList>
    </citation>
    <scope>NUCLEOTIDE SEQUENCE [LARGE SCALE GENOMIC DNA]</scope>
    <source>
        <strain evidence="2">JCM 18298</strain>
    </source>
</reference>
<evidence type="ECO:0000313" key="2">
    <source>
        <dbReference type="Proteomes" id="UP001500603"/>
    </source>
</evidence>
<sequence>MRRPIGRLAAIELPVTEHPDGVDVDIGGSRLIVAEGAEFSGVHHLAFGISGKASGSAAGITAQRRATTSVADRFTEPLLFRFAKACDLSPNVGTGCRDRPG</sequence>
<name>A0ABP9L102_9NOCA</name>
<evidence type="ECO:0000313" key="1">
    <source>
        <dbReference type="EMBL" id="GAA5069163.1"/>
    </source>
</evidence>
<organism evidence="1 2">
    <name type="scientific">Nocardia callitridis</name>
    <dbReference type="NCBI Taxonomy" id="648753"/>
    <lineage>
        <taxon>Bacteria</taxon>
        <taxon>Bacillati</taxon>
        <taxon>Actinomycetota</taxon>
        <taxon>Actinomycetes</taxon>
        <taxon>Mycobacteriales</taxon>
        <taxon>Nocardiaceae</taxon>
        <taxon>Nocardia</taxon>
    </lineage>
</organism>
<protein>
    <submittedName>
        <fullName evidence="1">Uncharacterized protein</fullName>
    </submittedName>
</protein>
<comment type="caution">
    <text evidence="1">The sequence shown here is derived from an EMBL/GenBank/DDBJ whole genome shotgun (WGS) entry which is preliminary data.</text>
</comment>
<accession>A0ABP9L102</accession>
<dbReference type="EMBL" id="BAABJM010000009">
    <property type="protein sequence ID" value="GAA5069163.1"/>
    <property type="molecule type" value="Genomic_DNA"/>
</dbReference>
<gene>
    <name evidence="1" type="ORF">GCM10023318_60220</name>
</gene>
<proteinExistence type="predicted"/>
<keyword evidence="2" id="KW-1185">Reference proteome</keyword>